<dbReference type="SUPFAM" id="SSF103473">
    <property type="entry name" value="MFS general substrate transporter"/>
    <property type="match status" value="1"/>
</dbReference>
<evidence type="ECO:0000256" key="2">
    <source>
        <dbReference type="ARBA" id="ARBA00022989"/>
    </source>
</evidence>
<keyword evidence="8" id="KW-1185">Reference proteome</keyword>
<reference evidence="7 8" key="1">
    <citation type="submission" date="2024-07" db="EMBL/GenBank/DDBJ databases">
        <title>Genomic Encyclopedia of Type Strains, Phase V (KMG-V): Genome sequencing to study the core and pangenomes of soil and plant-associated prokaryotes.</title>
        <authorList>
            <person name="Whitman W."/>
        </authorList>
    </citation>
    <scope>NUCLEOTIDE SEQUENCE [LARGE SCALE GENOMIC DNA]</scope>
    <source>
        <strain evidence="7 8">USDA 222</strain>
    </source>
</reference>
<feature type="transmembrane region" description="Helical" evidence="5">
    <location>
        <begin position="312"/>
        <end position="334"/>
    </location>
</feature>
<evidence type="ECO:0000256" key="5">
    <source>
        <dbReference type="SAM" id="Phobius"/>
    </source>
</evidence>
<accession>A0ABV4GGI1</accession>
<feature type="transmembrane region" description="Helical" evidence="5">
    <location>
        <begin position="115"/>
        <end position="134"/>
    </location>
</feature>
<evidence type="ECO:0000259" key="6">
    <source>
        <dbReference type="PROSITE" id="PS50850"/>
    </source>
</evidence>
<comment type="caution">
    <text evidence="7">The sequence shown here is derived from an EMBL/GenBank/DDBJ whole genome shotgun (WGS) entry which is preliminary data.</text>
</comment>
<feature type="transmembrane region" description="Helical" evidence="5">
    <location>
        <begin position="188"/>
        <end position="207"/>
    </location>
</feature>
<feature type="transmembrane region" description="Helical" evidence="5">
    <location>
        <begin position="354"/>
        <end position="372"/>
    </location>
</feature>
<dbReference type="InterPro" id="IPR020846">
    <property type="entry name" value="MFS_dom"/>
</dbReference>
<dbReference type="InterPro" id="IPR036259">
    <property type="entry name" value="MFS_trans_sf"/>
</dbReference>
<keyword evidence="1 5" id="KW-0812">Transmembrane</keyword>
<dbReference type="Pfam" id="PF06779">
    <property type="entry name" value="MFS_4"/>
    <property type="match status" value="1"/>
</dbReference>
<dbReference type="EMBL" id="JBGBZN010000002">
    <property type="protein sequence ID" value="MEY9470107.1"/>
    <property type="molecule type" value="Genomic_DNA"/>
</dbReference>
<evidence type="ECO:0000256" key="3">
    <source>
        <dbReference type="ARBA" id="ARBA00023136"/>
    </source>
</evidence>
<evidence type="ECO:0000313" key="7">
    <source>
        <dbReference type="EMBL" id="MEY9470107.1"/>
    </source>
</evidence>
<sequence length="498" mass="52108">MPIVTIQVTREGTTPGAASLTTEEKAALIKGSSELLRDVLGKPLDSTFVVIEEVDTDNWGGAACPCWNSGAAEPHGRTDPLGFRAQEDDMTTADTKRHGKSRLHPRPDLDVRSTWQYAVAGLSASLVGLGLARFSYTPLIPALIAAKWFGASDVVYLGAANLAGYLAGALAARALATRIGAVRALRAMMLLATLSFFASATPLSFTWFFAWRFLSGLAGGIIMVLTALVILPHTSAGRRGIVGGVIFAGVGLGVAASGTLVPLLLQQGLSQSWYGLGLLSALLTLASWWNWPVEAKPAATPLQEAKHHRGSLAARALLLQYGLNAVALVPHMVFIVDFVARGLGQGIAAGSRYWVLYGLGAVVGPLVTGHLGDRSGFGPALRAAFLIETAAVLLPTVSTAPVSLIVSSVVVGAFTPGIVPLVLGRVHELVPHSLEQQRAMWGHATTSFALFQAAAAYGFSWIFAQAGSDYLVLFGLGGAALMLALAIDLGVSLATRDR</sequence>
<keyword evidence="3 5" id="KW-0472">Membrane</keyword>
<dbReference type="Pfam" id="PF01361">
    <property type="entry name" value="Tautomerase"/>
    <property type="match status" value="1"/>
</dbReference>
<feature type="transmembrane region" description="Helical" evidence="5">
    <location>
        <begin position="243"/>
        <end position="265"/>
    </location>
</feature>
<dbReference type="PANTHER" id="PTHR23537:SF1">
    <property type="entry name" value="SUGAR TRANSPORTER"/>
    <property type="match status" value="1"/>
</dbReference>
<dbReference type="Gene3D" id="1.20.1250.20">
    <property type="entry name" value="MFS general substrate transporter like domains"/>
    <property type="match status" value="2"/>
</dbReference>
<feature type="transmembrane region" description="Helical" evidence="5">
    <location>
        <begin position="470"/>
        <end position="494"/>
    </location>
</feature>
<feature type="transmembrane region" description="Helical" evidence="5">
    <location>
        <begin position="271"/>
        <end position="291"/>
    </location>
</feature>
<dbReference type="PROSITE" id="PS50850">
    <property type="entry name" value="MFS"/>
    <property type="match status" value="1"/>
</dbReference>
<dbReference type="PANTHER" id="PTHR23537">
    <property type="match status" value="1"/>
</dbReference>
<feature type="transmembrane region" description="Helical" evidence="5">
    <location>
        <begin position="404"/>
        <end position="423"/>
    </location>
</feature>
<dbReference type="InterPro" id="IPR010645">
    <property type="entry name" value="MFS_4"/>
</dbReference>
<feature type="domain" description="Major facilitator superfamily (MFS) profile" evidence="6">
    <location>
        <begin position="116"/>
        <end position="496"/>
    </location>
</feature>
<dbReference type="InterPro" id="IPR014347">
    <property type="entry name" value="Tautomerase/MIF_sf"/>
</dbReference>
<evidence type="ECO:0000313" key="8">
    <source>
        <dbReference type="Proteomes" id="UP001565474"/>
    </source>
</evidence>
<organism evidence="7 8">
    <name type="scientific">Bradyrhizobium yuanmingense</name>
    <dbReference type="NCBI Taxonomy" id="108015"/>
    <lineage>
        <taxon>Bacteria</taxon>
        <taxon>Pseudomonadati</taxon>
        <taxon>Pseudomonadota</taxon>
        <taxon>Alphaproteobacteria</taxon>
        <taxon>Hyphomicrobiales</taxon>
        <taxon>Nitrobacteraceae</taxon>
        <taxon>Bradyrhizobium</taxon>
    </lineage>
</organism>
<feature type="transmembrane region" description="Helical" evidence="5">
    <location>
        <begin position="213"/>
        <end position="231"/>
    </location>
</feature>
<dbReference type="Gene3D" id="3.30.429.10">
    <property type="entry name" value="Macrophage Migration Inhibitory Factor"/>
    <property type="match status" value="1"/>
</dbReference>
<feature type="transmembrane region" description="Helical" evidence="5">
    <location>
        <begin position="444"/>
        <end position="464"/>
    </location>
</feature>
<dbReference type="SUPFAM" id="SSF55331">
    <property type="entry name" value="Tautomerase/MIF"/>
    <property type="match status" value="1"/>
</dbReference>
<protein>
    <submittedName>
        <fullName evidence="7">4-oxalocrotonate tautomerase family enzyme</fullName>
    </submittedName>
</protein>
<keyword evidence="4" id="KW-0413">Isomerase</keyword>
<dbReference type="InterPro" id="IPR004370">
    <property type="entry name" value="4-OT-like_dom"/>
</dbReference>
<feature type="transmembrane region" description="Helical" evidence="5">
    <location>
        <begin position="379"/>
        <end position="398"/>
    </location>
</feature>
<evidence type="ECO:0000256" key="4">
    <source>
        <dbReference type="ARBA" id="ARBA00023235"/>
    </source>
</evidence>
<evidence type="ECO:0000256" key="1">
    <source>
        <dbReference type="ARBA" id="ARBA00022692"/>
    </source>
</evidence>
<feature type="transmembrane region" description="Helical" evidence="5">
    <location>
        <begin position="154"/>
        <end position="176"/>
    </location>
</feature>
<name>A0ABV4GGI1_9BRAD</name>
<gene>
    <name evidence="7" type="ORF">ABH992_002506</name>
</gene>
<dbReference type="RefSeq" id="WP_081493899.1">
    <property type="nucleotide sequence ID" value="NZ_JBGBYD010000002.1"/>
</dbReference>
<proteinExistence type="predicted"/>
<keyword evidence="2 5" id="KW-1133">Transmembrane helix</keyword>
<dbReference type="Proteomes" id="UP001565474">
    <property type="component" value="Unassembled WGS sequence"/>
</dbReference>